<organism evidence="2 3">
    <name type="scientific">Araneus ventricosus</name>
    <name type="common">Orbweaver spider</name>
    <name type="synonym">Epeira ventricosa</name>
    <dbReference type="NCBI Taxonomy" id="182803"/>
    <lineage>
        <taxon>Eukaryota</taxon>
        <taxon>Metazoa</taxon>
        <taxon>Ecdysozoa</taxon>
        <taxon>Arthropoda</taxon>
        <taxon>Chelicerata</taxon>
        <taxon>Arachnida</taxon>
        <taxon>Araneae</taxon>
        <taxon>Araneomorphae</taxon>
        <taxon>Entelegynae</taxon>
        <taxon>Araneoidea</taxon>
        <taxon>Araneidae</taxon>
        <taxon>Araneus</taxon>
    </lineage>
</organism>
<evidence type="ECO:0000313" key="3">
    <source>
        <dbReference type="Proteomes" id="UP000499080"/>
    </source>
</evidence>
<dbReference type="AlphaFoldDB" id="A0A4Y2UTR0"/>
<keyword evidence="3" id="KW-1185">Reference proteome</keyword>
<proteinExistence type="predicted"/>
<name>A0A4Y2UTR0_ARAVE</name>
<dbReference type="Proteomes" id="UP000499080">
    <property type="component" value="Unassembled WGS sequence"/>
</dbReference>
<feature type="region of interest" description="Disordered" evidence="1">
    <location>
        <begin position="43"/>
        <end position="62"/>
    </location>
</feature>
<evidence type="ECO:0000256" key="1">
    <source>
        <dbReference type="SAM" id="MobiDB-lite"/>
    </source>
</evidence>
<sequence>MEEIILEVALEEEYQKLQVEESDIRSGDFGTDLVILNCGQMTRTTPDLAPPSPNFRTTPAGGRLAPYVRFDVQQAQYTTDP</sequence>
<accession>A0A4Y2UTR0</accession>
<comment type="caution">
    <text evidence="2">The sequence shown here is derived from an EMBL/GenBank/DDBJ whole genome shotgun (WGS) entry which is preliminary data.</text>
</comment>
<reference evidence="2 3" key="1">
    <citation type="journal article" date="2019" name="Sci. Rep.">
        <title>Orb-weaving spider Araneus ventricosus genome elucidates the spidroin gene catalogue.</title>
        <authorList>
            <person name="Kono N."/>
            <person name="Nakamura H."/>
            <person name="Ohtoshi R."/>
            <person name="Moran D.A.P."/>
            <person name="Shinohara A."/>
            <person name="Yoshida Y."/>
            <person name="Fujiwara M."/>
            <person name="Mori M."/>
            <person name="Tomita M."/>
            <person name="Arakawa K."/>
        </authorList>
    </citation>
    <scope>NUCLEOTIDE SEQUENCE [LARGE SCALE GENOMIC DNA]</scope>
</reference>
<dbReference type="EMBL" id="BGPR01039150">
    <property type="protein sequence ID" value="GBO15086.1"/>
    <property type="molecule type" value="Genomic_DNA"/>
</dbReference>
<evidence type="ECO:0000313" key="2">
    <source>
        <dbReference type="EMBL" id="GBO15086.1"/>
    </source>
</evidence>
<gene>
    <name evidence="2" type="ORF">AVEN_237407_1</name>
</gene>
<protein>
    <submittedName>
        <fullName evidence="2">Uncharacterized protein</fullName>
    </submittedName>
</protein>